<dbReference type="AlphaFoldDB" id="A0A6I3SW81"/>
<dbReference type="EMBL" id="WNKZ01000019">
    <property type="protein sequence ID" value="MTV52935.1"/>
    <property type="molecule type" value="Genomic_DNA"/>
</dbReference>
<reference evidence="3" key="4">
    <citation type="submission" date="2024-05" db="EMBL/GenBank/DDBJ databases">
        <authorList>
            <person name="Sun Q."/>
            <person name="Zhou Y."/>
        </authorList>
    </citation>
    <scope>NUCLEOTIDE SEQUENCE</scope>
    <source>
        <strain evidence="3">CGMCC 1.15931</strain>
    </source>
</reference>
<dbReference type="Pfam" id="PF07995">
    <property type="entry name" value="GSDH"/>
    <property type="match status" value="1"/>
</dbReference>
<proteinExistence type="predicted"/>
<reference evidence="4 5" key="3">
    <citation type="submission" date="2019-11" db="EMBL/GenBank/DDBJ databases">
        <title>Type strains purchased from KCTC, JCM and DSMZ.</title>
        <authorList>
            <person name="Lu H."/>
        </authorList>
    </citation>
    <scope>NUCLEOTIDE SEQUENCE [LARGE SCALE GENOMIC DNA]</scope>
    <source>
        <strain evidence="4 5">KCTC 52429</strain>
    </source>
</reference>
<evidence type="ECO:0000256" key="1">
    <source>
        <dbReference type="SAM" id="SignalP"/>
    </source>
</evidence>
<evidence type="ECO:0000259" key="2">
    <source>
        <dbReference type="Pfam" id="PF07995"/>
    </source>
</evidence>
<evidence type="ECO:0000313" key="5">
    <source>
        <dbReference type="Proteomes" id="UP000430634"/>
    </source>
</evidence>
<reference evidence="3" key="1">
    <citation type="journal article" date="2014" name="Int. J. Syst. Evol. Microbiol.">
        <title>Complete genome of a new Firmicutes species belonging to the dominant human colonic microbiota ('Ruminococcus bicirculans') reveals two chromosomes and a selective capacity to utilize plant glucans.</title>
        <authorList>
            <consortium name="NISC Comparative Sequencing Program"/>
            <person name="Wegmann U."/>
            <person name="Louis P."/>
            <person name="Goesmann A."/>
            <person name="Henrissat B."/>
            <person name="Duncan S.H."/>
            <person name="Flint H.J."/>
        </authorList>
    </citation>
    <scope>NUCLEOTIDE SEQUENCE</scope>
    <source>
        <strain evidence="3">CGMCC 1.15931</strain>
    </source>
</reference>
<feature type="chain" id="PRO_5026290650" evidence="1">
    <location>
        <begin position="22"/>
        <end position="394"/>
    </location>
</feature>
<dbReference type="PANTHER" id="PTHR19328:SF75">
    <property type="entry name" value="ALDOSE SUGAR DEHYDROGENASE YLII"/>
    <property type="match status" value="1"/>
</dbReference>
<reference evidence="6" key="2">
    <citation type="journal article" date="2019" name="Int. J. Syst. Evol. Microbiol.">
        <title>The Global Catalogue of Microorganisms (GCM) 10K type strain sequencing project: providing services to taxonomists for standard genome sequencing and annotation.</title>
        <authorList>
            <consortium name="The Broad Institute Genomics Platform"/>
            <consortium name="The Broad Institute Genome Sequencing Center for Infectious Disease"/>
            <person name="Wu L."/>
            <person name="Ma J."/>
        </authorList>
    </citation>
    <scope>NUCLEOTIDE SEQUENCE [LARGE SCALE GENOMIC DNA]</scope>
    <source>
        <strain evidence="6">CGMCC 1.15931</strain>
    </source>
</reference>
<keyword evidence="6" id="KW-1185">Reference proteome</keyword>
<comment type="caution">
    <text evidence="4">The sequence shown here is derived from an EMBL/GenBank/DDBJ whole genome shotgun (WGS) entry which is preliminary data.</text>
</comment>
<dbReference type="SUPFAM" id="SSF50952">
    <property type="entry name" value="Soluble quinoprotein glucose dehydrogenase"/>
    <property type="match status" value="1"/>
</dbReference>
<dbReference type="Gene3D" id="2.120.10.30">
    <property type="entry name" value="TolB, C-terminal domain"/>
    <property type="match status" value="1"/>
</dbReference>
<dbReference type="InterPro" id="IPR011042">
    <property type="entry name" value="6-blade_b-propeller_TolB-like"/>
</dbReference>
<dbReference type="RefSeq" id="WP_155470254.1">
    <property type="nucleotide sequence ID" value="NZ_BMKG01000021.1"/>
</dbReference>
<dbReference type="PROSITE" id="PS51257">
    <property type="entry name" value="PROKAR_LIPOPROTEIN"/>
    <property type="match status" value="1"/>
</dbReference>
<dbReference type="InterPro" id="IPR012938">
    <property type="entry name" value="Glc/Sorbosone_DH"/>
</dbReference>
<accession>A0A6I3SW81</accession>
<keyword evidence="1" id="KW-0732">Signal</keyword>
<organism evidence="4 5">
    <name type="scientific">Pseudoduganella buxea</name>
    <dbReference type="NCBI Taxonomy" id="1949069"/>
    <lineage>
        <taxon>Bacteria</taxon>
        <taxon>Pseudomonadati</taxon>
        <taxon>Pseudomonadota</taxon>
        <taxon>Betaproteobacteria</taxon>
        <taxon>Burkholderiales</taxon>
        <taxon>Oxalobacteraceae</taxon>
        <taxon>Telluria group</taxon>
        <taxon>Pseudoduganella</taxon>
    </lineage>
</organism>
<dbReference type="InterPro" id="IPR011041">
    <property type="entry name" value="Quinoprot_gluc/sorb_DH_b-prop"/>
</dbReference>
<name>A0A6I3SW81_9BURK</name>
<feature type="domain" description="Glucose/Sorbosone dehydrogenase" evidence="2">
    <location>
        <begin position="62"/>
        <end position="384"/>
    </location>
</feature>
<feature type="signal peptide" evidence="1">
    <location>
        <begin position="1"/>
        <end position="21"/>
    </location>
</feature>
<dbReference type="OrthoDB" id="9770043at2"/>
<dbReference type="PANTHER" id="PTHR19328">
    <property type="entry name" value="HEDGEHOG-INTERACTING PROTEIN"/>
    <property type="match status" value="1"/>
</dbReference>
<protein>
    <submittedName>
        <fullName evidence="4">Glucose dehydrogenase</fullName>
    </submittedName>
</protein>
<gene>
    <name evidence="3" type="ORF">GCM10011572_42530</name>
    <name evidence="4" type="ORF">GM672_09350</name>
</gene>
<dbReference type="EMBL" id="BMKG01000021">
    <property type="protein sequence ID" value="GGC16700.1"/>
    <property type="molecule type" value="Genomic_DNA"/>
</dbReference>
<dbReference type="Proteomes" id="UP000430634">
    <property type="component" value="Unassembled WGS sequence"/>
</dbReference>
<evidence type="ECO:0000313" key="4">
    <source>
        <dbReference type="EMBL" id="MTV52935.1"/>
    </source>
</evidence>
<dbReference type="Proteomes" id="UP000622638">
    <property type="component" value="Unassembled WGS sequence"/>
</dbReference>
<evidence type="ECO:0000313" key="6">
    <source>
        <dbReference type="Proteomes" id="UP000622638"/>
    </source>
</evidence>
<sequence length="394" mass="41929">MRVLMPAIAVLLLASCGGGGSDVVSPPPAVPPTLPPAPPPTPFAVTLREVATNLDQPVLLTAPAGDARQFIAERTGRIRILADGALRARPFLDVSARVSTAGEGGLLGLAFHPRYAQNGSFFIYSVDTAGNIAIDRGTVSADANVADPQSLRRVITIPHPGFTNHYGGMLAFGPDGYLYVATGDGGGAGDPNGNSQNPLSLLGKMLRLDVATEPYAIPPDNPWIALSSRRGEIWALGLRNPWRFAFDGGQLYIADVGQNAREEVDIAPATQAVDNYGWNVMEGSRCYANANCSTQGLVLPRFEYEHGSNGTNGCSITGGFVYRGSALPELAGRYLYSDYCKGFLKSFLYADGRVSDERDWNIANVGNVQSFGQDGQGELYLLSASGSVFRIVRR</sequence>
<evidence type="ECO:0000313" key="3">
    <source>
        <dbReference type="EMBL" id="GGC16700.1"/>
    </source>
</evidence>